<evidence type="ECO:0000256" key="3">
    <source>
        <dbReference type="SAM" id="MobiDB-lite"/>
    </source>
</evidence>
<evidence type="ECO:0000313" key="4">
    <source>
        <dbReference type="EMBL" id="VDK84947.1"/>
    </source>
</evidence>
<dbReference type="STRING" id="42157.A0A182EG89"/>
<dbReference type="Proteomes" id="UP000271087">
    <property type="component" value="Unassembled WGS sequence"/>
</dbReference>
<proteinExistence type="predicted"/>
<feature type="compositionally biased region" description="Polar residues" evidence="3">
    <location>
        <begin position="1"/>
        <end position="11"/>
    </location>
</feature>
<organism evidence="6">
    <name type="scientific">Onchocerca ochengi</name>
    <name type="common">Filarial nematode worm</name>
    <dbReference type="NCBI Taxonomy" id="42157"/>
    <lineage>
        <taxon>Eukaryota</taxon>
        <taxon>Metazoa</taxon>
        <taxon>Ecdysozoa</taxon>
        <taxon>Nematoda</taxon>
        <taxon>Chromadorea</taxon>
        <taxon>Rhabditida</taxon>
        <taxon>Spirurina</taxon>
        <taxon>Spiruromorpha</taxon>
        <taxon>Filarioidea</taxon>
        <taxon>Onchocercidae</taxon>
        <taxon>Onchocerca</taxon>
    </lineage>
</organism>
<dbReference type="GO" id="GO:0000428">
    <property type="term" value="C:DNA-directed RNA polymerase complex"/>
    <property type="evidence" value="ECO:0007669"/>
    <property type="project" value="UniProtKB-KW"/>
</dbReference>
<keyword evidence="1" id="KW-0240">DNA-directed RNA polymerase</keyword>
<dbReference type="Gene3D" id="3.30.1490.120">
    <property type="entry name" value="RNA polymerase Rpb7-like, N-terminal domain"/>
    <property type="match status" value="1"/>
</dbReference>
<reference evidence="4 5" key="2">
    <citation type="submission" date="2018-08" db="EMBL/GenBank/DDBJ databases">
        <authorList>
            <person name="Laetsch R D."/>
            <person name="Stevens L."/>
            <person name="Kumar S."/>
            <person name="Blaxter L. M."/>
        </authorList>
    </citation>
    <scope>NUCLEOTIDE SEQUENCE [LARGE SCALE GENOMIC DNA]</scope>
</reference>
<gene>
    <name evidence="4" type="ORF">NOO_LOCUS7110</name>
</gene>
<evidence type="ECO:0000256" key="1">
    <source>
        <dbReference type="ARBA" id="ARBA00022478"/>
    </source>
</evidence>
<dbReference type="WBParaSite" id="nOo.2.0.1.t07110-RA">
    <property type="protein sequence ID" value="nOo.2.0.1.t07110-RA"/>
    <property type="gene ID" value="nOo.2.0.1.g07110"/>
</dbReference>
<sequence length="237" mass="26917">MDPVESFQNWNIGMGKRKRSEDKGISIESSSKRLKLQKDDDVLDMDSSKLLQNSVGTNSNKNYHYDKLKMGMNRYTGMSYQKLKRIMTTDTDCDLFVVAEKRHITIGWHQLGKAGSAIRYILNASLGQYRKSLNGILLAVGKVDIIDRPFCIADQPCMHIDLNVNCIVFRPKQGHTYNCLVTAVDKKFVTAKLHNTITFFSPLKNAKEPPEINDQVLIKFSRIEIKGSLCQMKGIII</sequence>
<evidence type="ECO:0000256" key="2">
    <source>
        <dbReference type="ARBA" id="ARBA00023163"/>
    </source>
</evidence>
<dbReference type="EMBL" id="UYRW01002405">
    <property type="protein sequence ID" value="VDK84947.1"/>
    <property type="molecule type" value="Genomic_DNA"/>
</dbReference>
<feature type="region of interest" description="Disordered" evidence="3">
    <location>
        <begin position="1"/>
        <end position="30"/>
    </location>
</feature>
<dbReference type="AlphaFoldDB" id="A0A182EG89"/>
<dbReference type="OrthoDB" id="10250504at2759"/>
<keyword evidence="5" id="KW-1185">Reference proteome</keyword>
<name>A0A182EG89_ONCOC</name>
<evidence type="ECO:0000313" key="6">
    <source>
        <dbReference type="WBParaSite" id="nOo.2.0.1.t07110-RA"/>
    </source>
</evidence>
<protein>
    <submittedName>
        <fullName evidence="6">GTP_EFTU_D3 domain-containing protein</fullName>
    </submittedName>
</protein>
<keyword evidence="2" id="KW-0804">Transcription</keyword>
<accession>A0A182EG89</accession>
<dbReference type="InterPro" id="IPR036898">
    <property type="entry name" value="RNA_pol_Rpb7-like_N_sf"/>
</dbReference>
<evidence type="ECO:0000313" key="5">
    <source>
        <dbReference type="Proteomes" id="UP000271087"/>
    </source>
</evidence>
<reference evidence="6" key="1">
    <citation type="submission" date="2016-06" db="UniProtKB">
        <authorList>
            <consortium name="WormBaseParasite"/>
        </authorList>
    </citation>
    <scope>IDENTIFICATION</scope>
</reference>